<dbReference type="RefSeq" id="WP_145431551.1">
    <property type="nucleotide sequence ID" value="NZ_CP036339.1"/>
</dbReference>
<dbReference type="SUPFAM" id="SSF51735">
    <property type="entry name" value="NAD(P)-binding Rossmann-fold domains"/>
    <property type="match status" value="1"/>
</dbReference>
<dbReference type="PANTHER" id="PTHR43761:SF1">
    <property type="entry name" value="D-ISOMER SPECIFIC 2-HYDROXYACID DEHYDROGENASE CATALYTIC DOMAIN-CONTAINING PROTEIN-RELATED"/>
    <property type="match status" value="1"/>
</dbReference>
<dbReference type="FunFam" id="3.40.50.720:FF:000203">
    <property type="entry name" value="D-3-phosphoglycerate dehydrogenase (SerA)"/>
    <property type="match status" value="1"/>
</dbReference>
<keyword evidence="8" id="KW-1185">Reference proteome</keyword>
<keyword evidence="2 4" id="KW-0560">Oxidoreductase</keyword>
<evidence type="ECO:0000256" key="4">
    <source>
        <dbReference type="RuleBase" id="RU003719"/>
    </source>
</evidence>
<dbReference type="PROSITE" id="PS00065">
    <property type="entry name" value="D_2_HYDROXYACID_DH_1"/>
    <property type="match status" value="1"/>
</dbReference>
<evidence type="ECO:0000256" key="2">
    <source>
        <dbReference type="ARBA" id="ARBA00023002"/>
    </source>
</evidence>
<comment type="similarity">
    <text evidence="1 4">Belongs to the D-isomer specific 2-hydroxyacid dehydrogenase family.</text>
</comment>
<dbReference type="GO" id="GO:0051287">
    <property type="term" value="F:NAD binding"/>
    <property type="evidence" value="ECO:0007669"/>
    <property type="project" value="InterPro"/>
</dbReference>
<dbReference type="InterPro" id="IPR029753">
    <property type="entry name" value="D-isomer_DH_CS"/>
</dbReference>
<dbReference type="PROSITE" id="PS00671">
    <property type="entry name" value="D_2_HYDROXYACID_DH_3"/>
    <property type="match status" value="1"/>
</dbReference>
<dbReference type="SUPFAM" id="SSF52283">
    <property type="entry name" value="Formate/glycerate dehydrogenase catalytic domain-like"/>
    <property type="match status" value="1"/>
</dbReference>
<dbReference type="InterPro" id="IPR050418">
    <property type="entry name" value="D-iso_2-hydroxyacid_DH_PdxB"/>
</dbReference>
<dbReference type="Pfam" id="PF02826">
    <property type="entry name" value="2-Hacid_dh_C"/>
    <property type="match status" value="1"/>
</dbReference>
<proteinExistence type="inferred from homology"/>
<dbReference type="OrthoDB" id="277029at2"/>
<dbReference type="EC" id="1.1.1.29" evidence="7"/>
<evidence type="ECO:0000256" key="1">
    <source>
        <dbReference type="ARBA" id="ARBA00005854"/>
    </source>
</evidence>
<accession>A0A517TU98</accession>
<dbReference type="EMBL" id="CP036339">
    <property type="protein sequence ID" value="QDT71940.1"/>
    <property type="molecule type" value="Genomic_DNA"/>
</dbReference>
<dbReference type="PANTHER" id="PTHR43761">
    <property type="entry name" value="D-ISOMER SPECIFIC 2-HYDROXYACID DEHYDROGENASE FAMILY PROTEIN (AFU_ORTHOLOGUE AFUA_1G13630)"/>
    <property type="match status" value="1"/>
</dbReference>
<evidence type="ECO:0000259" key="5">
    <source>
        <dbReference type="Pfam" id="PF00389"/>
    </source>
</evidence>
<evidence type="ECO:0000313" key="8">
    <source>
        <dbReference type="Proteomes" id="UP000317909"/>
    </source>
</evidence>
<protein>
    <submittedName>
        <fullName evidence="7">Glycerate dehydrogenase</fullName>
        <ecNumber evidence="7">1.1.1.29</ecNumber>
    </submittedName>
</protein>
<organism evidence="7 8">
    <name type="scientific">Lacipirellula limnantheis</name>
    <dbReference type="NCBI Taxonomy" id="2528024"/>
    <lineage>
        <taxon>Bacteria</taxon>
        <taxon>Pseudomonadati</taxon>
        <taxon>Planctomycetota</taxon>
        <taxon>Planctomycetia</taxon>
        <taxon>Pirellulales</taxon>
        <taxon>Lacipirellulaceae</taxon>
        <taxon>Lacipirellula</taxon>
    </lineage>
</organism>
<keyword evidence="3" id="KW-0520">NAD</keyword>
<reference evidence="7 8" key="1">
    <citation type="submission" date="2019-02" db="EMBL/GenBank/DDBJ databases">
        <title>Deep-cultivation of Planctomycetes and their phenomic and genomic characterization uncovers novel biology.</title>
        <authorList>
            <person name="Wiegand S."/>
            <person name="Jogler M."/>
            <person name="Boedeker C."/>
            <person name="Pinto D."/>
            <person name="Vollmers J."/>
            <person name="Rivas-Marin E."/>
            <person name="Kohn T."/>
            <person name="Peeters S.H."/>
            <person name="Heuer A."/>
            <person name="Rast P."/>
            <person name="Oberbeckmann S."/>
            <person name="Bunk B."/>
            <person name="Jeske O."/>
            <person name="Meyerdierks A."/>
            <person name="Storesund J.E."/>
            <person name="Kallscheuer N."/>
            <person name="Luecker S."/>
            <person name="Lage O.M."/>
            <person name="Pohl T."/>
            <person name="Merkel B.J."/>
            <person name="Hornburger P."/>
            <person name="Mueller R.-W."/>
            <person name="Bruemmer F."/>
            <person name="Labrenz M."/>
            <person name="Spormann A.M."/>
            <person name="Op den Camp H."/>
            <person name="Overmann J."/>
            <person name="Amann R."/>
            <person name="Jetten M.S.M."/>
            <person name="Mascher T."/>
            <person name="Medema M.H."/>
            <person name="Devos D.P."/>
            <person name="Kaster A.-K."/>
            <person name="Ovreas L."/>
            <person name="Rohde M."/>
            <person name="Galperin M.Y."/>
            <person name="Jogler C."/>
        </authorList>
    </citation>
    <scope>NUCLEOTIDE SEQUENCE [LARGE SCALE GENOMIC DNA]</scope>
    <source>
        <strain evidence="7 8">I41</strain>
    </source>
</reference>
<evidence type="ECO:0000313" key="7">
    <source>
        <dbReference type="EMBL" id="QDT71940.1"/>
    </source>
</evidence>
<name>A0A517TU98_9BACT</name>
<dbReference type="InterPro" id="IPR006140">
    <property type="entry name" value="D-isomer_DH_NAD-bd"/>
</dbReference>
<dbReference type="GO" id="GO:0008465">
    <property type="term" value="F:hydroxypyruvate reductase (NADH) activity"/>
    <property type="evidence" value="ECO:0007669"/>
    <property type="project" value="UniProtKB-EC"/>
</dbReference>
<feature type="domain" description="D-isomer specific 2-hydroxyacid dehydrogenase catalytic" evidence="5">
    <location>
        <begin position="22"/>
        <end position="314"/>
    </location>
</feature>
<dbReference type="Pfam" id="PF00389">
    <property type="entry name" value="2-Hacid_dh"/>
    <property type="match status" value="1"/>
</dbReference>
<dbReference type="InterPro" id="IPR029752">
    <property type="entry name" value="D-isomer_DH_CS1"/>
</dbReference>
<dbReference type="AlphaFoldDB" id="A0A517TU98"/>
<dbReference type="CDD" id="cd05299">
    <property type="entry name" value="CtBP_dh"/>
    <property type="match status" value="1"/>
</dbReference>
<feature type="domain" description="D-isomer specific 2-hydroxyacid dehydrogenase NAD-binding" evidence="6">
    <location>
        <begin position="110"/>
        <end position="282"/>
    </location>
</feature>
<dbReference type="KEGG" id="llh:I41_11020"/>
<sequence>MSTYRALYTDYPWADVEIERRTLAEVDCELIVSPDNKEETLIKLAPGIDVILTCWAPVTARVINAADRCRHVARTGIGLDNIDVARATERGMIVTNVPDYCINEVAEHTLGLIYALGRGIAGYHLATKNGQYDLVAGLPAERISGKTLGIIGLGQIGKILARLARGVGMRVVGTNRSKTPCDGVDWLPLDELLARSDFVSVQAPLTPETKHLINRETLRLMKPTAYLINTARGGLVDHAALAEALDQGVIAGAALDVQTPEPPDLSQPPYDDRRVIVTPHVAFYSSQATEELRTRVGRQAVDFLCGRCPENIVNTKVLS</sequence>
<evidence type="ECO:0000256" key="3">
    <source>
        <dbReference type="ARBA" id="ARBA00023027"/>
    </source>
</evidence>
<dbReference type="InterPro" id="IPR036291">
    <property type="entry name" value="NAD(P)-bd_dom_sf"/>
</dbReference>
<dbReference type="GO" id="GO:0003714">
    <property type="term" value="F:transcription corepressor activity"/>
    <property type="evidence" value="ECO:0007669"/>
    <property type="project" value="InterPro"/>
</dbReference>
<dbReference type="InterPro" id="IPR006139">
    <property type="entry name" value="D-isomer_2_OHA_DH_cat_dom"/>
</dbReference>
<dbReference type="InterPro" id="IPR043322">
    <property type="entry name" value="CtBP"/>
</dbReference>
<gene>
    <name evidence="7" type="primary">hprA_1</name>
    <name evidence="7" type="ORF">I41_11020</name>
</gene>
<dbReference type="Proteomes" id="UP000317909">
    <property type="component" value="Chromosome"/>
</dbReference>
<evidence type="ECO:0000259" key="6">
    <source>
        <dbReference type="Pfam" id="PF02826"/>
    </source>
</evidence>
<dbReference type="Gene3D" id="3.40.50.720">
    <property type="entry name" value="NAD(P)-binding Rossmann-like Domain"/>
    <property type="match status" value="2"/>
</dbReference>